<evidence type="ECO:0008006" key="4">
    <source>
        <dbReference type="Google" id="ProtNLM"/>
    </source>
</evidence>
<evidence type="ECO:0000313" key="3">
    <source>
        <dbReference type="Proteomes" id="UP000201838"/>
    </source>
</evidence>
<evidence type="ECO:0000256" key="1">
    <source>
        <dbReference type="SAM" id="Phobius"/>
    </source>
</evidence>
<keyword evidence="1" id="KW-0812">Transmembrane</keyword>
<name>A0A238J622_9RHOB</name>
<protein>
    <recommendedName>
        <fullName evidence="4">SMODS and SLOG-associating 2TM effector domain-containing protein</fullName>
    </recommendedName>
</protein>
<feature type="transmembrane region" description="Helical" evidence="1">
    <location>
        <begin position="459"/>
        <end position="479"/>
    </location>
</feature>
<feature type="transmembrane region" description="Helical" evidence="1">
    <location>
        <begin position="303"/>
        <end position="322"/>
    </location>
</feature>
<feature type="transmembrane region" description="Helical" evidence="1">
    <location>
        <begin position="329"/>
        <end position="349"/>
    </location>
</feature>
<dbReference type="Gene3D" id="3.40.50.450">
    <property type="match status" value="1"/>
</dbReference>
<keyword evidence="3" id="KW-1185">Reference proteome</keyword>
<dbReference type="EMBL" id="FXXQ01000023">
    <property type="protein sequence ID" value="SMX25682.1"/>
    <property type="molecule type" value="Genomic_DNA"/>
</dbReference>
<accession>A0A238J622</accession>
<keyword evidence="1" id="KW-0472">Membrane</keyword>
<dbReference type="RefSeq" id="WP_093975866.1">
    <property type="nucleotide sequence ID" value="NZ_FXXQ01000023.1"/>
</dbReference>
<organism evidence="2 3">
    <name type="scientific">Boseongicola aestuarii</name>
    <dbReference type="NCBI Taxonomy" id="1470561"/>
    <lineage>
        <taxon>Bacteria</taxon>
        <taxon>Pseudomonadati</taxon>
        <taxon>Pseudomonadota</taxon>
        <taxon>Alphaproteobacteria</taxon>
        <taxon>Rhodobacterales</taxon>
        <taxon>Paracoccaceae</taxon>
        <taxon>Boseongicola</taxon>
    </lineage>
</organism>
<keyword evidence="1" id="KW-1133">Transmembrane helix</keyword>
<reference evidence="2 3" key="1">
    <citation type="submission" date="2017-05" db="EMBL/GenBank/DDBJ databases">
        <authorList>
            <person name="Song R."/>
            <person name="Chenine A.L."/>
            <person name="Ruprecht R.M."/>
        </authorList>
    </citation>
    <scope>NUCLEOTIDE SEQUENCE [LARGE SCALE GENOMIC DNA]</scope>
    <source>
        <strain evidence="2 3">CECT 8489</strain>
    </source>
</reference>
<sequence length="578" mass="64525">MGDGVAKSGFVFTIGLTGHRDIHPEAVADIRAALKNELEAMRERFEALPVELVTGLAQGADTLATEVALEIGLPVRAVLPMPRALYEADFEGEAHSNLIRLLDDERIKVQELPLPHGTGEDDCKEGAARDALYARLMDYLVRRSNVLVALWDGEVTGLTGGSSDVVVRYLSGSEPQARQARKLEAVVDAGLADDRSDLAIWIEVPRQTDELEQGDVQTSYLVQAGATGLICRLPDIPDFVVERWREFDQYALERDTEIGTDLTAYPISAPDDVKISEVASSIDVDFVRADQLALANQRQSDRLFKLFGLMAALMGLTFLLYAKIAALKLFLIAYVALFAGGFLIFAIGSRRGWFGRHLAFRALAEALRIRFFLVLSGGGATGQTRRLLRLTGIERFKGFGWIGDAIRCTEPLTYESTVHAKERVAAVSERWVKDQAAYFSRKHHQLHGEHERLETVKKYLFLAAFLGAVSLLFFKKSLYGFHIGDLDGKTLVVFLMGLLPLWLAVWEIYQTKMAIRELLWQYANQGELFELAERRLEAISDPIHAQDVISDLAERSLMDVVQWSAHRYHREHEPPSAG</sequence>
<evidence type="ECO:0000313" key="2">
    <source>
        <dbReference type="EMBL" id="SMX25682.1"/>
    </source>
</evidence>
<gene>
    <name evidence="2" type="ORF">BOA8489_03826</name>
</gene>
<feature type="transmembrane region" description="Helical" evidence="1">
    <location>
        <begin position="491"/>
        <end position="509"/>
    </location>
</feature>
<dbReference type="Proteomes" id="UP000201838">
    <property type="component" value="Unassembled WGS sequence"/>
</dbReference>
<dbReference type="AlphaFoldDB" id="A0A238J622"/>
<dbReference type="SUPFAM" id="SSF102405">
    <property type="entry name" value="MCP/YpsA-like"/>
    <property type="match status" value="1"/>
</dbReference>
<proteinExistence type="predicted"/>
<dbReference type="OrthoDB" id="2968017at2"/>